<protein>
    <submittedName>
        <fullName evidence="2">Uncharacterized protein</fullName>
    </submittedName>
</protein>
<gene>
    <name evidence="2" type="ORF">KVV02_000297</name>
</gene>
<dbReference type="AlphaFoldDB" id="A0A9P8D3H0"/>
<evidence type="ECO:0000313" key="3">
    <source>
        <dbReference type="Proteomes" id="UP000717515"/>
    </source>
</evidence>
<dbReference type="Proteomes" id="UP000717515">
    <property type="component" value="Unassembled WGS sequence"/>
</dbReference>
<name>A0A9P8D3H0_MORAP</name>
<proteinExistence type="predicted"/>
<keyword evidence="1" id="KW-0472">Membrane</keyword>
<dbReference type="EMBL" id="JAIFTL010000001">
    <property type="protein sequence ID" value="KAG9327851.1"/>
    <property type="molecule type" value="Genomic_DNA"/>
</dbReference>
<feature type="transmembrane region" description="Helical" evidence="1">
    <location>
        <begin position="82"/>
        <end position="100"/>
    </location>
</feature>
<evidence type="ECO:0000256" key="1">
    <source>
        <dbReference type="SAM" id="Phobius"/>
    </source>
</evidence>
<evidence type="ECO:0000313" key="2">
    <source>
        <dbReference type="EMBL" id="KAG9327851.1"/>
    </source>
</evidence>
<sequence>MDNAWENFLEAIAALISKALTNKETEKVIAGFGNFQQRLQRLSSHNLQRLNLEITENAKRVNRCKHEGKTCSQNVTRGFLKTWVVAYLAKYLIAVLPALLKGKVFKK</sequence>
<keyword evidence="1" id="KW-1133">Transmembrane helix</keyword>
<reference evidence="2" key="1">
    <citation type="submission" date="2021-07" db="EMBL/GenBank/DDBJ databases">
        <title>Draft genome of Mortierella alpina, strain LL118, isolated from an aspen leaf litter sample.</title>
        <authorList>
            <person name="Yang S."/>
            <person name="Vinatzer B.A."/>
        </authorList>
    </citation>
    <scope>NUCLEOTIDE SEQUENCE</scope>
    <source>
        <strain evidence="2">LL118</strain>
    </source>
</reference>
<organism evidence="2 3">
    <name type="scientific">Mortierella alpina</name>
    <name type="common">Oleaginous fungus</name>
    <name type="synonym">Mortierella renispora</name>
    <dbReference type="NCBI Taxonomy" id="64518"/>
    <lineage>
        <taxon>Eukaryota</taxon>
        <taxon>Fungi</taxon>
        <taxon>Fungi incertae sedis</taxon>
        <taxon>Mucoromycota</taxon>
        <taxon>Mortierellomycotina</taxon>
        <taxon>Mortierellomycetes</taxon>
        <taxon>Mortierellales</taxon>
        <taxon>Mortierellaceae</taxon>
        <taxon>Mortierella</taxon>
    </lineage>
</organism>
<keyword evidence="1" id="KW-0812">Transmembrane</keyword>
<comment type="caution">
    <text evidence="2">The sequence shown here is derived from an EMBL/GenBank/DDBJ whole genome shotgun (WGS) entry which is preliminary data.</text>
</comment>
<accession>A0A9P8D3H0</accession>